<feature type="domain" description="O-GlcNAc transferase C-terminal" evidence="8">
    <location>
        <begin position="228"/>
        <end position="383"/>
    </location>
</feature>
<comment type="pathway">
    <text evidence="1">Protein modification; protein glycosylation.</text>
</comment>
<accession>A0A1G9V454</accession>
<sequence>MPPPVRQYAGSSLPARLVAAHASRNWQQLTKLCRQVLRYNPRDLQAHRLLGFALQQQDHMPAALHAFEAATKHHPEDGELLLDYANVLLQLGQAGRARALLETMVLLHPDSAMPWIMLAQSCYGVADNHRGFEAAQRALALAGADNAVRAAALNQCALHRREQGQVREAVRDCEAAIALMPQDFATYANCLLFMLADPERNVRDFMRVGRALAEAYEKPLRQHWPRFEDVQHQPWRRLRIGFVSPDFRDHAVMYFIEGLLAQLDRRMFEVVAFYLHPVEDAVTARVKCHVDHFIPLAGKTPVEQATAIRAARIDIAIDLAGHTGYSGLPALAYKPAPVQVSWLGFPATTGLSSIDYKFTDEVTDAEGADDEYVERLYRLPTLFCSYRPLIRAPLYRYQPRYLVRRAPALDNGYVTFGSCNNLGKLTDEVLALWGRILRAVPTARLLIEGKGLGETASADAYRQRCAGLGVDPERLFLVGLDRRNQYLTYHRIDIALDPFPLTGGTTTFDVLWMGVPLVSMVGASFKSRLSTSILAYLGRAEWLAQDADDYVRIAQELAQEPRQLNALRLGLRQEVEQSALMREDLHTHHFGEGLRVMWLQWLAERQHPNDAPAQQQVMHDWLRDVPPEWATAPVPGVGVAPGERIPLPQAHARLQALVDQAKAEPPPEGQNIVSPSWIALTELAETVLCAVPHDPMALACLAEVEQAHGHADFAMTYLHYATKALALQH</sequence>
<organism evidence="9 10">
    <name type="scientific">Oryzisolibacter propanilivorax</name>
    <dbReference type="NCBI Taxonomy" id="1527607"/>
    <lineage>
        <taxon>Bacteria</taxon>
        <taxon>Pseudomonadati</taxon>
        <taxon>Pseudomonadota</taxon>
        <taxon>Betaproteobacteria</taxon>
        <taxon>Burkholderiales</taxon>
        <taxon>Comamonadaceae</taxon>
        <taxon>Oryzisolibacter</taxon>
    </lineage>
</organism>
<keyword evidence="4" id="KW-0328">Glycosyltransferase</keyword>
<dbReference type="PANTHER" id="PTHR44835:SF1">
    <property type="entry name" value="PROTEIN O-GLCNAC TRANSFERASE"/>
    <property type="match status" value="1"/>
</dbReference>
<dbReference type="AlphaFoldDB" id="A0A1G9V454"/>
<evidence type="ECO:0000313" key="10">
    <source>
        <dbReference type="Proteomes" id="UP000198552"/>
    </source>
</evidence>
<dbReference type="SUPFAM" id="SSF48452">
    <property type="entry name" value="TPR-like"/>
    <property type="match status" value="1"/>
</dbReference>
<comment type="similarity">
    <text evidence="2">Belongs to the glycosyltransferase 41 family. O-GlcNAc transferase subfamily.</text>
</comment>
<evidence type="ECO:0000256" key="1">
    <source>
        <dbReference type="ARBA" id="ARBA00004922"/>
    </source>
</evidence>
<dbReference type="Proteomes" id="UP000198552">
    <property type="component" value="Unassembled WGS sequence"/>
</dbReference>
<dbReference type="SUPFAM" id="SSF53756">
    <property type="entry name" value="UDP-Glycosyltransferase/glycogen phosphorylase"/>
    <property type="match status" value="1"/>
</dbReference>
<feature type="domain" description="O-GlcNAc transferase C-terminal" evidence="8">
    <location>
        <begin position="408"/>
        <end position="582"/>
    </location>
</feature>
<dbReference type="InterPro" id="IPR051939">
    <property type="entry name" value="Glycosyltr_41/O-GlcNAc_trsf"/>
</dbReference>
<dbReference type="SMART" id="SM00028">
    <property type="entry name" value="TPR"/>
    <property type="match status" value="3"/>
</dbReference>
<evidence type="ECO:0000256" key="7">
    <source>
        <dbReference type="ARBA" id="ARBA00022803"/>
    </source>
</evidence>
<dbReference type="PANTHER" id="PTHR44835">
    <property type="entry name" value="UDP-N-ACETYLGLUCOSAMINE--PEPTIDE N-ACETYLGLUCOSAMINYLTRANSFERASE SPINDLY-RELATED"/>
    <property type="match status" value="1"/>
</dbReference>
<name>A0A1G9V454_9BURK</name>
<reference evidence="10" key="1">
    <citation type="submission" date="2016-10" db="EMBL/GenBank/DDBJ databases">
        <authorList>
            <person name="Varghese N."/>
            <person name="Submissions S."/>
        </authorList>
    </citation>
    <scope>NUCLEOTIDE SEQUENCE [LARGE SCALE GENOMIC DNA]</scope>
    <source>
        <strain evidence="10">EPL6</strain>
    </source>
</reference>
<dbReference type="Gene3D" id="3.40.50.11380">
    <property type="match status" value="1"/>
</dbReference>
<evidence type="ECO:0000256" key="5">
    <source>
        <dbReference type="ARBA" id="ARBA00022679"/>
    </source>
</evidence>
<dbReference type="EMBL" id="FNHP01000011">
    <property type="protein sequence ID" value="SDM67021.1"/>
    <property type="molecule type" value="Genomic_DNA"/>
</dbReference>
<evidence type="ECO:0000259" key="8">
    <source>
        <dbReference type="Pfam" id="PF13844"/>
    </source>
</evidence>
<dbReference type="Gene3D" id="3.40.50.2000">
    <property type="entry name" value="Glycogen Phosphorylase B"/>
    <property type="match status" value="1"/>
</dbReference>
<keyword evidence="5 9" id="KW-0808">Transferase</keyword>
<dbReference type="InterPro" id="IPR019734">
    <property type="entry name" value="TPR_rpt"/>
</dbReference>
<keyword evidence="7" id="KW-0802">TPR repeat</keyword>
<dbReference type="Gene3D" id="1.25.40.10">
    <property type="entry name" value="Tetratricopeptide repeat domain"/>
    <property type="match status" value="1"/>
</dbReference>
<evidence type="ECO:0000256" key="4">
    <source>
        <dbReference type="ARBA" id="ARBA00022676"/>
    </source>
</evidence>
<keyword evidence="6" id="KW-0677">Repeat</keyword>
<protein>
    <recommendedName>
        <fullName evidence="3">protein O-GlcNAc transferase</fullName>
        <ecNumber evidence="3">2.4.1.255</ecNumber>
    </recommendedName>
</protein>
<dbReference type="InterPro" id="IPR011990">
    <property type="entry name" value="TPR-like_helical_dom_sf"/>
</dbReference>
<evidence type="ECO:0000256" key="3">
    <source>
        <dbReference type="ARBA" id="ARBA00011970"/>
    </source>
</evidence>
<dbReference type="RefSeq" id="WP_091572176.1">
    <property type="nucleotide sequence ID" value="NZ_FNHP01000011.1"/>
</dbReference>
<evidence type="ECO:0000256" key="2">
    <source>
        <dbReference type="ARBA" id="ARBA00005386"/>
    </source>
</evidence>
<evidence type="ECO:0000256" key="6">
    <source>
        <dbReference type="ARBA" id="ARBA00022737"/>
    </source>
</evidence>
<keyword evidence="10" id="KW-1185">Reference proteome</keyword>
<dbReference type="OrthoDB" id="101857at2"/>
<dbReference type="EC" id="2.4.1.255" evidence="3"/>
<dbReference type="STRING" id="1527607.SAMN05428957_11129"/>
<dbReference type="GO" id="GO:0097363">
    <property type="term" value="F:protein O-acetylglucosaminyltransferase activity"/>
    <property type="evidence" value="ECO:0007669"/>
    <property type="project" value="UniProtKB-EC"/>
</dbReference>
<dbReference type="Pfam" id="PF14559">
    <property type="entry name" value="TPR_19"/>
    <property type="match status" value="1"/>
</dbReference>
<gene>
    <name evidence="9" type="ORF">SAMN05428957_11129</name>
</gene>
<evidence type="ECO:0000313" key="9">
    <source>
        <dbReference type="EMBL" id="SDM67021.1"/>
    </source>
</evidence>
<proteinExistence type="inferred from homology"/>
<dbReference type="Pfam" id="PF13844">
    <property type="entry name" value="Glyco_transf_41"/>
    <property type="match status" value="2"/>
</dbReference>
<dbReference type="InterPro" id="IPR029489">
    <property type="entry name" value="OGT/SEC/SPY_C"/>
</dbReference>